<dbReference type="EMBL" id="BPLQ01002964">
    <property type="protein sequence ID" value="GIX96751.1"/>
    <property type="molecule type" value="Genomic_DNA"/>
</dbReference>
<dbReference type="AlphaFoldDB" id="A0AAV4PI51"/>
<comment type="caution">
    <text evidence="2">The sequence shown here is derived from an EMBL/GenBank/DDBJ whole genome shotgun (WGS) entry which is preliminary data.</text>
</comment>
<gene>
    <name evidence="2" type="ORF">CDAR_591741</name>
</gene>
<evidence type="ECO:0000313" key="2">
    <source>
        <dbReference type="EMBL" id="GIX96751.1"/>
    </source>
</evidence>
<evidence type="ECO:0000313" key="3">
    <source>
        <dbReference type="Proteomes" id="UP001054837"/>
    </source>
</evidence>
<feature type="region of interest" description="Disordered" evidence="1">
    <location>
        <begin position="1"/>
        <end position="31"/>
    </location>
</feature>
<name>A0AAV4PI51_9ARAC</name>
<keyword evidence="3" id="KW-1185">Reference proteome</keyword>
<accession>A0AAV4PI51</accession>
<organism evidence="2 3">
    <name type="scientific">Caerostris darwini</name>
    <dbReference type="NCBI Taxonomy" id="1538125"/>
    <lineage>
        <taxon>Eukaryota</taxon>
        <taxon>Metazoa</taxon>
        <taxon>Ecdysozoa</taxon>
        <taxon>Arthropoda</taxon>
        <taxon>Chelicerata</taxon>
        <taxon>Arachnida</taxon>
        <taxon>Araneae</taxon>
        <taxon>Araneomorphae</taxon>
        <taxon>Entelegynae</taxon>
        <taxon>Araneoidea</taxon>
        <taxon>Araneidae</taxon>
        <taxon>Caerostris</taxon>
    </lineage>
</organism>
<protein>
    <submittedName>
        <fullName evidence="2">Uncharacterized protein</fullName>
    </submittedName>
</protein>
<dbReference type="Proteomes" id="UP001054837">
    <property type="component" value="Unassembled WGS sequence"/>
</dbReference>
<proteinExistence type="predicted"/>
<reference evidence="2 3" key="1">
    <citation type="submission" date="2021-06" db="EMBL/GenBank/DDBJ databases">
        <title>Caerostris darwini draft genome.</title>
        <authorList>
            <person name="Kono N."/>
            <person name="Arakawa K."/>
        </authorList>
    </citation>
    <scope>NUCLEOTIDE SEQUENCE [LARGE SCALE GENOMIC DNA]</scope>
</reference>
<sequence length="152" mass="18068">MDTMKMETESPSTPETLNPPALKRSSPPSIKALGKRIPTERYRRRNQVPESFRCCGFYHNSEAWHLPRRCVKCADNPDSKECNMESDQLLSVPTASVNWHERSLVSKMNSFPPMFVFKYKKHFFIKMNKWRQRRRSSFLRKKIKKVHFDMLT</sequence>
<evidence type="ECO:0000256" key="1">
    <source>
        <dbReference type="SAM" id="MobiDB-lite"/>
    </source>
</evidence>